<name>A0A1I2D2J6_9BACT</name>
<dbReference type="eggNOG" id="ENOG5030U7G">
    <property type="taxonomic scope" value="Bacteria"/>
</dbReference>
<sequence length="233" mass="26994">MPQKTDFEAHKEEALAIKEDEVKVPYMPVGIYIQEAEDLVKWAERDKEKLVAAGLPEGILESIQSKAGALREAQSIWMKERQERDEAELEWKKRSPEAYEYRDEMLAAMRYAFRHRDDLLVKVSAIAEGSGHADMIQDLNDAAVLARENADLMMAIGKDESFWEKGAQLSDEMADLRAKANGEKFEESQNKLMRDRMYTLLKRDVDEVKACGKYVFRKDKNRLQGYFSNYNRK</sequence>
<dbReference type="Proteomes" id="UP000181976">
    <property type="component" value="Unassembled WGS sequence"/>
</dbReference>
<dbReference type="InParanoid" id="A0A1I2D2J6"/>
<evidence type="ECO:0000313" key="2">
    <source>
        <dbReference type="Proteomes" id="UP000181976"/>
    </source>
</evidence>
<dbReference type="RefSeq" id="WP_010527742.1">
    <property type="nucleotide sequence ID" value="NZ_AFSL01000060.1"/>
</dbReference>
<reference evidence="1 2" key="1">
    <citation type="submission" date="2016-10" db="EMBL/GenBank/DDBJ databases">
        <authorList>
            <person name="de Groot N.N."/>
        </authorList>
    </citation>
    <scope>NUCLEOTIDE SEQUENCE [LARGE SCALE GENOMIC DNA]</scope>
    <source>
        <strain evidence="1 2">DSM 19012</strain>
    </source>
</reference>
<accession>A0A1I2D2J6</accession>
<dbReference type="EMBL" id="FONA01000017">
    <property type="protein sequence ID" value="SFE74705.1"/>
    <property type="molecule type" value="Genomic_DNA"/>
</dbReference>
<gene>
    <name evidence="1" type="ORF">SAMN05444380_11790</name>
</gene>
<evidence type="ECO:0000313" key="1">
    <source>
        <dbReference type="EMBL" id="SFE74705.1"/>
    </source>
</evidence>
<organism evidence="1 2">
    <name type="scientific">Thermophagus xiamenensis</name>
    <dbReference type="NCBI Taxonomy" id="385682"/>
    <lineage>
        <taxon>Bacteria</taxon>
        <taxon>Pseudomonadati</taxon>
        <taxon>Bacteroidota</taxon>
        <taxon>Bacteroidia</taxon>
        <taxon>Marinilabiliales</taxon>
        <taxon>Marinilabiliaceae</taxon>
        <taxon>Thermophagus</taxon>
    </lineage>
</organism>
<proteinExistence type="predicted"/>
<dbReference type="AlphaFoldDB" id="A0A1I2D2J6"/>
<protein>
    <submittedName>
        <fullName evidence="1">Uncharacterized protein</fullName>
    </submittedName>
</protein>
<dbReference type="OrthoDB" id="1115578at2"/>
<keyword evidence="2" id="KW-1185">Reference proteome</keyword>